<dbReference type="Proteomes" id="UP000499080">
    <property type="component" value="Unassembled WGS sequence"/>
</dbReference>
<gene>
    <name evidence="1" type="ORF">AVEN_146982_1</name>
</gene>
<dbReference type="AlphaFoldDB" id="A0A4Y2PMW9"/>
<comment type="caution">
    <text evidence="1">The sequence shown here is derived from an EMBL/GenBank/DDBJ whole genome shotgun (WGS) entry which is preliminary data.</text>
</comment>
<accession>A0A4Y2PMW9</accession>
<sequence>MSACSAFDILLRYAVVPRVSMKSEGEFYYLQTLGDMSRCCKNCGSRSVIVSNGSTHCSLQRAQMFFPENRRLSHSSLFSLRGDPKGLPSPQIWNFRSAKAVFTCSKDLRGHTTVKPRKFSIL</sequence>
<organism evidence="1 2">
    <name type="scientific">Araneus ventricosus</name>
    <name type="common">Orbweaver spider</name>
    <name type="synonym">Epeira ventricosa</name>
    <dbReference type="NCBI Taxonomy" id="182803"/>
    <lineage>
        <taxon>Eukaryota</taxon>
        <taxon>Metazoa</taxon>
        <taxon>Ecdysozoa</taxon>
        <taxon>Arthropoda</taxon>
        <taxon>Chelicerata</taxon>
        <taxon>Arachnida</taxon>
        <taxon>Araneae</taxon>
        <taxon>Araneomorphae</taxon>
        <taxon>Entelegynae</taxon>
        <taxon>Araneoidea</taxon>
        <taxon>Araneidae</taxon>
        <taxon>Araneus</taxon>
    </lineage>
</organism>
<evidence type="ECO:0000313" key="1">
    <source>
        <dbReference type="EMBL" id="GBN51890.1"/>
    </source>
</evidence>
<dbReference type="EMBL" id="BGPR01133726">
    <property type="protein sequence ID" value="GBN51890.1"/>
    <property type="molecule type" value="Genomic_DNA"/>
</dbReference>
<protein>
    <submittedName>
        <fullName evidence="1">Uncharacterized protein</fullName>
    </submittedName>
</protein>
<evidence type="ECO:0000313" key="2">
    <source>
        <dbReference type="Proteomes" id="UP000499080"/>
    </source>
</evidence>
<keyword evidence="2" id="KW-1185">Reference proteome</keyword>
<reference evidence="1 2" key="1">
    <citation type="journal article" date="2019" name="Sci. Rep.">
        <title>Orb-weaving spider Araneus ventricosus genome elucidates the spidroin gene catalogue.</title>
        <authorList>
            <person name="Kono N."/>
            <person name="Nakamura H."/>
            <person name="Ohtoshi R."/>
            <person name="Moran D.A.P."/>
            <person name="Shinohara A."/>
            <person name="Yoshida Y."/>
            <person name="Fujiwara M."/>
            <person name="Mori M."/>
            <person name="Tomita M."/>
            <person name="Arakawa K."/>
        </authorList>
    </citation>
    <scope>NUCLEOTIDE SEQUENCE [LARGE SCALE GENOMIC DNA]</scope>
</reference>
<name>A0A4Y2PMW9_ARAVE</name>
<dbReference type="OrthoDB" id="10564922at2759"/>
<proteinExistence type="predicted"/>